<sequence length="89" mass="9970">MELDESITIYQAAKKVGVDIPVMCYKEGYDYFTSCMICEVKDKATGQVHPACSASVTDGMEIDTQCEEIRERRKATLDLLLSEHIGDCE</sequence>
<dbReference type="Gene3D" id="3.10.20.740">
    <property type="match status" value="1"/>
</dbReference>
<name>A0A382V3T4_9ZZZZ</name>
<evidence type="ECO:0000259" key="1">
    <source>
        <dbReference type="PROSITE" id="PS51085"/>
    </source>
</evidence>
<dbReference type="PROSITE" id="PS51085">
    <property type="entry name" value="2FE2S_FER_2"/>
    <property type="match status" value="1"/>
</dbReference>
<feature type="non-terminal residue" evidence="2">
    <location>
        <position position="89"/>
    </location>
</feature>
<protein>
    <recommendedName>
        <fullName evidence="1">2Fe-2S ferredoxin-type domain-containing protein</fullName>
    </recommendedName>
</protein>
<organism evidence="2">
    <name type="scientific">marine metagenome</name>
    <dbReference type="NCBI Taxonomy" id="408172"/>
    <lineage>
        <taxon>unclassified sequences</taxon>
        <taxon>metagenomes</taxon>
        <taxon>ecological metagenomes</taxon>
    </lineage>
</organism>
<proteinExistence type="predicted"/>
<dbReference type="SUPFAM" id="SSF54292">
    <property type="entry name" value="2Fe-2S ferredoxin-like"/>
    <property type="match status" value="1"/>
</dbReference>
<dbReference type="InterPro" id="IPR001041">
    <property type="entry name" value="2Fe-2S_ferredoxin-type"/>
</dbReference>
<dbReference type="AlphaFoldDB" id="A0A382V3T4"/>
<dbReference type="Pfam" id="PF13510">
    <property type="entry name" value="Fer2_4"/>
    <property type="match status" value="1"/>
</dbReference>
<accession>A0A382V3T4</accession>
<reference evidence="2" key="1">
    <citation type="submission" date="2018-05" db="EMBL/GenBank/DDBJ databases">
        <authorList>
            <person name="Lanie J.A."/>
            <person name="Ng W.-L."/>
            <person name="Kazmierczak K.M."/>
            <person name="Andrzejewski T.M."/>
            <person name="Davidsen T.M."/>
            <person name="Wayne K.J."/>
            <person name="Tettelin H."/>
            <person name="Glass J.I."/>
            <person name="Rusch D."/>
            <person name="Podicherti R."/>
            <person name="Tsui H.-C.T."/>
            <person name="Winkler M.E."/>
        </authorList>
    </citation>
    <scope>NUCLEOTIDE SEQUENCE</scope>
</reference>
<dbReference type="GO" id="GO:0051536">
    <property type="term" value="F:iron-sulfur cluster binding"/>
    <property type="evidence" value="ECO:0007669"/>
    <property type="project" value="InterPro"/>
</dbReference>
<dbReference type="InterPro" id="IPR036010">
    <property type="entry name" value="2Fe-2S_ferredoxin-like_sf"/>
</dbReference>
<dbReference type="EMBL" id="UINC01148939">
    <property type="protein sequence ID" value="SVD41110.1"/>
    <property type="molecule type" value="Genomic_DNA"/>
</dbReference>
<feature type="domain" description="2Fe-2S ferredoxin-type" evidence="1">
    <location>
        <begin position="1"/>
        <end position="68"/>
    </location>
</feature>
<evidence type="ECO:0000313" key="2">
    <source>
        <dbReference type="EMBL" id="SVD41110.1"/>
    </source>
</evidence>
<gene>
    <name evidence="2" type="ORF">METZ01_LOCUS393964</name>
</gene>